<dbReference type="PANTHER" id="PTHR12526:SF638">
    <property type="entry name" value="SPORE COAT PROTEIN SA"/>
    <property type="match status" value="1"/>
</dbReference>
<feature type="region of interest" description="Disordered" evidence="1">
    <location>
        <begin position="522"/>
        <end position="626"/>
    </location>
</feature>
<dbReference type="CDD" id="cd03801">
    <property type="entry name" value="GT4_PimA-like"/>
    <property type="match status" value="1"/>
</dbReference>
<feature type="compositionally biased region" description="Basic and acidic residues" evidence="1">
    <location>
        <begin position="522"/>
        <end position="532"/>
    </location>
</feature>
<dbReference type="Gene3D" id="3.40.50.2000">
    <property type="entry name" value="Glycogen Phosphorylase B"/>
    <property type="match status" value="2"/>
</dbReference>
<evidence type="ECO:0000259" key="3">
    <source>
        <dbReference type="Pfam" id="PF13439"/>
    </source>
</evidence>
<dbReference type="InterPro" id="IPR028098">
    <property type="entry name" value="Glyco_trans_4-like_N"/>
</dbReference>
<dbReference type="Proteomes" id="UP000660110">
    <property type="component" value="Unassembled WGS sequence"/>
</dbReference>
<dbReference type="AlphaFoldDB" id="A0A917F179"/>
<feature type="region of interest" description="Disordered" evidence="1">
    <location>
        <begin position="643"/>
        <end position="669"/>
    </location>
</feature>
<evidence type="ECO:0000256" key="1">
    <source>
        <dbReference type="SAM" id="MobiDB-lite"/>
    </source>
</evidence>
<reference evidence="4" key="2">
    <citation type="submission" date="2020-09" db="EMBL/GenBank/DDBJ databases">
        <authorList>
            <person name="Sun Q."/>
            <person name="Zhou Y."/>
        </authorList>
    </citation>
    <scope>NUCLEOTIDE SEQUENCE</scope>
    <source>
        <strain evidence="4">CGMCC 1.12153</strain>
    </source>
</reference>
<keyword evidence="5" id="KW-1185">Reference proteome</keyword>
<sequence length="696" mass="79301">MKVLIICTEKLPVPAIRGGAIQTYIDGALPVLKQDHQITVLGRDDEALPADEVREGIRYVRVGGSILEAYRENVVQFLQSDQQSYDIIHIFNRPRLVNKVRELAPEAKIILSMHNDMFKPEKLRAEEGNLVVQNVDRIITISEYIGQTIRGFYPEAATKIQTIYSGVDLERFVPSYSQAAKEMRNRLRSEHGLEGKKVILYAGRLSANKGIDVLVRAIPDLAEKHDDIALVIMGSKWFSNNDVTDYIAYVRALAERLPVPVIQTGFVAPDKIQEWFAASDLFVCTSQWQEPLARVHYEAMAAALPIVTTDRGGNKEVIEPYKNGIIVENPADSGEFVQHLSYLLSNPSVREEMGRYGRSLAEKHYTWDRVVSDILSAWEQVERAEVLNATSLNETVDDVKEGQWQQAEVKNQESEQENVEETHASPELEMHEELVKEAVEVPNEEKVEPETESEAENLEDDMDETAAEEHSEANLEETVDDVKEEQWQQEEVENQESKQENVEETHAPAELEMHEELVKEAVEVPNEEKVEPETESEAEDLEDDMDETAAEEHSEANLEEAVDDVKDEQWQQEEAENQESEQENVEETHASAELEMHEELVKEAVEVPNEEKVEPETEPDAEDLEDDMDKTAVEEQLAAFTEINREEQLKEDTGGPVQHNKKTEKSTMSFKVQNKENTVNVLLLLALFYMREKKWI</sequence>
<feature type="compositionally biased region" description="Acidic residues" evidence="1">
    <location>
        <begin position="570"/>
        <end position="585"/>
    </location>
</feature>
<feature type="compositionally biased region" description="Basic and acidic residues" evidence="1">
    <location>
        <begin position="495"/>
        <end position="506"/>
    </location>
</feature>
<feature type="domain" description="Glycosyltransferase subfamily 4-like N-terminal" evidence="3">
    <location>
        <begin position="33"/>
        <end position="171"/>
    </location>
</feature>
<name>A0A917F179_HALAA</name>
<dbReference type="InterPro" id="IPR001296">
    <property type="entry name" value="Glyco_trans_1"/>
</dbReference>
<reference evidence="4" key="1">
    <citation type="journal article" date="2014" name="Int. J. Syst. Evol. Microbiol.">
        <title>Complete genome sequence of Corynebacterium casei LMG S-19264T (=DSM 44701T), isolated from a smear-ripened cheese.</title>
        <authorList>
            <consortium name="US DOE Joint Genome Institute (JGI-PGF)"/>
            <person name="Walter F."/>
            <person name="Albersmeier A."/>
            <person name="Kalinowski J."/>
            <person name="Ruckert C."/>
        </authorList>
    </citation>
    <scope>NUCLEOTIDE SEQUENCE</scope>
    <source>
        <strain evidence="4">CGMCC 1.12153</strain>
    </source>
</reference>
<dbReference type="RefSeq" id="WP_188379049.1">
    <property type="nucleotide sequence ID" value="NZ_BMEL01000005.1"/>
</dbReference>
<feature type="compositionally biased region" description="Acidic residues" evidence="1">
    <location>
        <begin position="450"/>
        <end position="466"/>
    </location>
</feature>
<evidence type="ECO:0000313" key="5">
    <source>
        <dbReference type="Proteomes" id="UP000660110"/>
    </source>
</evidence>
<evidence type="ECO:0000259" key="2">
    <source>
        <dbReference type="Pfam" id="PF00534"/>
    </source>
</evidence>
<dbReference type="EMBL" id="BMEL01000005">
    <property type="protein sequence ID" value="GGF34775.1"/>
    <property type="molecule type" value="Genomic_DNA"/>
</dbReference>
<evidence type="ECO:0008006" key="6">
    <source>
        <dbReference type="Google" id="ProtNLM"/>
    </source>
</evidence>
<feature type="compositionally biased region" description="Acidic residues" evidence="1">
    <location>
        <begin position="533"/>
        <end position="549"/>
    </location>
</feature>
<feature type="domain" description="Glycosyl transferase family 1" evidence="2">
    <location>
        <begin position="185"/>
        <end position="359"/>
    </location>
</feature>
<dbReference type="Pfam" id="PF13439">
    <property type="entry name" value="Glyco_transf_4"/>
    <property type="match status" value="1"/>
</dbReference>
<gene>
    <name evidence="4" type="ORF">GCM10010954_37310</name>
</gene>
<dbReference type="SUPFAM" id="SSF53756">
    <property type="entry name" value="UDP-Glycosyltransferase/glycogen phosphorylase"/>
    <property type="match status" value="1"/>
</dbReference>
<accession>A0A917F179</accession>
<protein>
    <recommendedName>
        <fullName evidence="6">Spore coat protein SA</fullName>
    </recommendedName>
</protein>
<organism evidence="4 5">
    <name type="scientific">Halobacillus andaensis</name>
    <dbReference type="NCBI Taxonomy" id="1176239"/>
    <lineage>
        <taxon>Bacteria</taxon>
        <taxon>Bacillati</taxon>
        <taxon>Bacillota</taxon>
        <taxon>Bacilli</taxon>
        <taxon>Bacillales</taxon>
        <taxon>Bacillaceae</taxon>
        <taxon>Halobacillus</taxon>
    </lineage>
</organism>
<feature type="region of interest" description="Disordered" evidence="1">
    <location>
        <begin position="400"/>
        <end position="506"/>
    </location>
</feature>
<evidence type="ECO:0000313" key="4">
    <source>
        <dbReference type="EMBL" id="GGF34775.1"/>
    </source>
</evidence>
<dbReference type="GO" id="GO:0016757">
    <property type="term" value="F:glycosyltransferase activity"/>
    <property type="evidence" value="ECO:0007669"/>
    <property type="project" value="InterPro"/>
</dbReference>
<dbReference type="Pfam" id="PF00534">
    <property type="entry name" value="Glycos_transf_1"/>
    <property type="match status" value="1"/>
</dbReference>
<feature type="compositionally biased region" description="Basic and acidic residues" evidence="1">
    <location>
        <begin position="420"/>
        <end position="449"/>
    </location>
</feature>
<proteinExistence type="predicted"/>
<dbReference type="PANTHER" id="PTHR12526">
    <property type="entry name" value="GLYCOSYLTRANSFERASE"/>
    <property type="match status" value="1"/>
</dbReference>
<comment type="caution">
    <text evidence="4">The sequence shown here is derived from an EMBL/GenBank/DDBJ whole genome shotgun (WGS) entry which is preliminary data.</text>
</comment>
<feature type="compositionally biased region" description="Basic and acidic residues" evidence="1">
    <location>
        <begin position="643"/>
        <end position="653"/>
    </location>
</feature>
<feature type="compositionally biased region" description="Basic and acidic residues" evidence="1">
    <location>
        <begin position="586"/>
        <end position="615"/>
    </location>
</feature>
<feature type="compositionally biased region" description="Acidic residues" evidence="1">
    <location>
        <begin position="616"/>
        <end position="626"/>
    </location>
</feature>